<evidence type="ECO:0000256" key="12">
    <source>
        <dbReference type="ARBA" id="ARBA00023319"/>
    </source>
</evidence>
<dbReference type="InterPro" id="IPR007110">
    <property type="entry name" value="Ig-like_dom"/>
</dbReference>
<dbReference type="RefSeq" id="XP_028814893.1">
    <property type="nucleotide sequence ID" value="XM_028959060.1"/>
</dbReference>
<keyword evidence="8" id="KW-0770">Synapse</keyword>
<dbReference type="Proteomes" id="UP000694580">
    <property type="component" value="Chromosome 17"/>
</dbReference>
<dbReference type="GO" id="GO:0099560">
    <property type="term" value="P:synaptic membrane adhesion"/>
    <property type="evidence" value="ECO:0007669"/>
    <property type="project" value="TreeGrafter"/>
</dbReference>
<dbReference type="GO" id="GO:0098632">
    <property type="term" value="F:cell-cell adhesion mediator activity"/>
    <property type="evidence" value="ECO:0007669"/>
    <property type="project" value="TreeGrafter"/>
</dbReference>
<dbReference type="Gene3D" id="2.60.40.10">
    <property type="entry name" value="Immunoglobulins"/>
    <property type="match status" value="1"/>
</dbReference>
<dbReference type="PROSITE" id="PS50835">
    <property type="entry name" value="IG_LIKE"/>
    <property type="match status" value="1"/>
</dbReference>
<feature type="signal peptide" evidence="16">
    <location>
        <begin position="1"/>
        <end position="45"/>
    </location>
</feature>
<dbReference type="Gene3D" id="3.80.10.10">
    <property type="entry name" value="Ribonuclease Inhibitor"/>
    <property type="match status" value="1"/>
</dbReference>
<keyword evidence="7 15" id="KW-1133">Transmembrane helix</keyword>
<reference evidence="18" key="3">
    <citation type="submission" date="2025-09" db="UniProtKB">
        <authorList>
            <consortium name="Ensembl"/>
        </authorList>
    </citation>
    <scope>IDENTIFICATION</scope>
</reference>
<evidence type="ECO:0000256" key="11">
    <source>
        <dbReference type="ARBA" id="ARBA00023180"/>
    </source>
</evidence>
<dbReference type="RefSeq" id="XP_028814891.1">
    <property type="nucleotide sequence ID" value="XM_028959058.1"/>
</dbReference>
<dbReference type="GO" id="GO:0050770">
    <property type="term" value="P:regulation of axonogenesis"/>
    <property type="evidence" value="ECO:0007669"/>
    <property type="project" value="TreeGrafter"/>
</dbReference>
<dbReference type="SMART" id="SM00409">
    <property type="entry name" value="IG"/>
    <property type="match status" value="1"/>
</dbReference>
<dbReference type="FunFam" id="2.60.40.10:FF:000076">
    <property type="entry name" value="Leucine-rich repeat and Ig domain-containing 4"/>
    <property type="match status" value="1"/>
</dbReference>
<evidence type="ECO:0000256" key="16">
    <source>
        <dbReference type="SAM" id="SignalP"/>
    </source>
</evidence>
<dbReference type="AlphaFoldDB" id="A0AAY4B581"/>
<dbReference type="Pfam" id="PF13855">
    <property type="entry name" value="LRR_8"/>
    <property type="match status" value="3"/>
</dbReference>
<gene>
    <name evidence="18" type="primary">lrrc4ca</name>
</gene>
<dbReference type="GeneTree" id="ENSGT00940000157405"/>
<dbReference type="GO" id="GO:0098978">
    <property type="term" value="C:glutamatergic synapse"/>
    <property type="evidence" value="ECO:0007669"/>
    <property type="project" value="TreeGrafter"/>
</dbReference>
<keyword evidence="12" id="KW-0393">Immunoglobulin domain</keyword>
<keyword evidence="11" id="KW-0325">Glycoprotein</keyword>
<evidence type="ECO:0000313" key="18">
    <source>
        <dbReference type="Ensembl" id="ENSDCDP00010016159.1"/>
    </source>
</evidence>
<dbReference type="RefSeq" id="XP_028814892.1">
    <property type="nucleotide sequence ID" value="XM_028959059.1"/>
</dbReference>
<keyword evidence="9 15" id="KW-0472">Membrane</keyword>
<dbReference type="PROSITE" id="PS51450">
    <property type="entry name" value="LRR"/>
    <property type="match status" value="5"/>
</dbReference>
<evidence type="ECO:0000256" key="9">
    <source>
        <dbReference type="ARBA" id="ARBA00023136"/>
    </source>
</evidence>
<evidence type="ECO:0000256" key="6">
    <source>
        <dbReference type="ARBA" id="ARBA00022737"/>
    </source>
</evidence>
<dbReference type="SMART" id="SM00369">
    <property type="entry name" value="LRR_TYP"/>
    <property type="match status" value="7"/>
</dbReference>
<dbReference type="InterPro" id="IPR013098">
    <property type="entry name" value="Ig_I-set"/>
</dbReference>
<keyword evidence="3" id="KW-0433">Leucine-rich repeat</keyword>
<evidence type="ECO:0000256" key="14">
    <source>
        <dbReference type="SAM" id="MobiDB-lite"/>
    </source>
</evidence>
<dbReference type="Pfam" id="PF07679">
    <property type="entry name" value="I-set"/>
    <property type="match status" value="1"/>
</dbReference>
<dbReference type="InterPro" id="IPR032675">
    <property type="entry name" value="LRR_dom_sf"/>
</dbReference>
<sequence>MLNKMTSFPQQQMMRGPRWNRALSDPLFVLLLFLQLLVVAGLVRAQTCPSVCSCSNQFSKVICTRRGLRDVPDGISTNTRYLNLQENLIQVIKVDSFKHLRHLEILQLSKNHIRSIEIGAFNGLASLNTLELFDNRLTTIPNGAFEYLSKLKDLWLRNNPIESLPTYAFNRVPSLRRLDLGELRRLSYVSETAFEGLSNLRYLNLGMCNLKEIPNLIPLVRLGELEMSGNQLTVIRPGSFKGLVHLQKLWMMHAQIQTIERNAFDDLQSLVELNLAHNNLTFLPHDLFTPLHHVERVQLHHNPWNCNCDILWLSWWLKEMVPGNTSCCARCSSPASFRGRYIGELDQNHFHCYAPVIVEPPTDLNVTEGMAAELKCRASSLTSVSWITPNGSIMTHGAYKVRISVLNDGTLNFTNVTMQDTGTYTCMVSNSAGNTTASATLNVSSTENSSFTYFTTVTVETIEPSHDEGRTSEKQKVGPTPSFGVWETSSSPSSITSTTVRTPLSTKATEKPYNIPVTTLGEGPFNGLDEVMKTTKIIIGCFVAITLMAAVMLIIFYKMRKQHHQQNHHAPTRTVEIINMDEDCVPGGPPLESHLTLAPMEHEHLNHFNSNFKTPYNHVSTINSIHSSAHEPLLIRAGSKDNVQETQI</sequence>
<dbReference type="SMART" id="SM00408">
    <property type="entry name" value="IGc2"/>
    <property type="match status" value="1"/>
</dbReference>
<dbReference type="Ensembl" id="ENSDCDT00010017157.1">
    <property type="protein sequence ID" value="ENSDCDP00010016159.1"/>
    <property type="gene ID" value="ENSDCDG00010007451.1"/>
</dbReference>
<dbReference type="InterPro" id="IPR036179">
    <property type="entry name" value="Ig-like_dom_sf"/>
</dbReference>
<evidence type="ECO:0000256" key="7">
    <source>
        <dbReference type="ARBA" id="ARBA00022989"/>
    </source>
</evidence>
<feature type="region of interest" description="Disordered" evidence="14">
    <location>
        <begin position="464"/>
        <end position="501"/>
    </location>
</feature>
<evidence type="ECO:0000256" key="10">
    <source>
        <dbReference type="ARBA" id="ARBA00023157"/>
    </source>
</evidence>
<feature type="compositionally biased region" description="Low complexity" evidence="14">
    <location>
        <begin position="488"/>
        <end position="499"/>
    </location>
</feature>
<evidence type="ECO:0000259" key="17">
    <source>
        <dbReference type="PROSITE" id="PS50835"/>
    </source>
</evidence>
<keyword evidence="2" id="KW-1003">Cell membrane</keyword>
<reference evidence="18" key="2">
    <citation type="submission" date="2025-08" db="UniProtKB">
        <authorList>
            <consortium name="Ensembl"/>
        </authorList>
    </citation>
    <scope>IDENTIFICATION</scope>
</reference>
<dbReference type="InterPro" id="IPR003598">
    <property type="entry name" value="Ig_sub2"/>
</dbReference>
<dbReference type="InterPro" id="IPR050541">
    <property type="entry name" value="LRR_TM_domain-containing"/>
</dbReference>
<dbReference type="FunFam" id="3.80.10.10:FF:000012">
    <property type="entry name" value="Leucine rich repeat containing 4"/>
    <property type="match status" value="1"/>
</dbReference>
<dbReference type="SMART" id="SM00082">
    <property type="entry name" value="LRRCT"/>
    <property type="match status" value="1"/>
</dbReference>
<dbReference type="InterPro" id="IPR001611">
    <property type="entry name" value="Leu-rich_rpt"/>
</dbReference>
<dbReference type="GO" id="GO:0098839">
    <property type="term" value="C:postsynaptic density membrane"/>
    <property type="evidence" value="ECO:0007669"/>
    <property type="project" value="TreeGrafter"/>
</dbReference>
<comment type="subcellular location">
    <subcellularLocation>
        <location evidence="1">Membrane</location>
        <topology evidence="1">Single-pass membrane protein</topology>
    </subcellularLocation>
    <subcellularLocation>
        <location evidence="13">Synaptic cell membrane</location>
    </subcellularLocation>
</comment>
<name>A0AAY4B581_9TELE</name>
<dbReference type="InterPro" id="IPR003599">
    <property type="entry name" value="Ig_sub"/>
</dbReference>
<evidence type="ECO:0000256" key="1">
    <source>
        <dbReference type="ARBA" id="ARBA00004167"/>
    </source>
</evidence>
<evidence type="ECO:0000256" key="4">
    <source>
        <dbReference type="ARBA" id="ARBA00022692"/>
    </source>
</evidence>
<feature type="domain" description="Ig-like" evidence="17">
    <location>
        <begin position="355"/>
        <end position="442"/>
    </location>
</feature>
<keyword evidence="5 16" id="KW-0732">Signal</keyword>
<evidence type="ECO:0000256" key="8">
    <source>
        <dbReference type="ARBA" id="ARBA00023018"/>
    </source>
</evidence>
<reference evidence="18 19" key="1">
    <citation type="submission" date="2020-06" db="EMBL/GenBank/DDBJ databases">
        <authorList>
            <consortium name="Wellcome Sanger Institute Data Sharing"/>
        </authorList>
    </citation>
    <scope>NUCLEOTIDE SEQUENCE [LARGE SCALE GENOMIC DNA]</scope>
</reference>
<dbReference type="GeneID" id="114767361"/>
<keyword evidence="10" id="KW-1015">Disulfide bond</keyword>
<dbReference type="PANTHER" id="PTHR24369">
    <property type="entry name" value="ANTIGEN BSP, PUTATIVE-RELATED"/>
    <property type="match status" value="1"/>
</dbReference>
<proteinExistence type="predicted"/>
<dbReference type="SUPFAM" id="SSF52058">
    <property type="entry name" value="L domain-like"/>
    <property type="match status" value="1"/>
</dbReference>
<evidence type="ECO:0000313" key="19">
    <source>
        <dbReference type="Proteomes" id="UP000694580"/>
    </source>
</evidence>
<evidence type="ECO:0000256" key="3">
    <source>
        <dbReference type="ARBA" id="ARBA00022614"/>
    </source>
</evidence>
<keyword evidence="19" id="KW-1185">Reference proteome</keyword>
<dbReference type="RefSeq" id="XP_028814890.1">
    <property type="nucleotide sequence ID" value="XM_028959057.1"/>
</dbReference>
<accession>A0AAY4B581</accession>
<feature type="transmembrane region" description="Helical" evidence="15">
    <location>
        <begin position="537"/>
        <end position="557"/>
    </location>
</feature>
<dbReference type="InterPro" id="IPR000483">
    <property type="entry name" value="Cys-rich_flank_reg_C"/>
</dbReference>
<keyword evidence="4 15" id="KW-0812">Transmembrane</keyword>
<keyword evidence="6" id="KW-0677">Repeat</keyword>
<dbReference type="SUPFAM" id="SSF48726">
    <property type="entry name" value="Immunoglobulin"/>
    <property type="match status" value="1"/>
</dbReference>
<dbReference type="InterPro" id="IPR013783">
    <property type="entry name" value="Ig-like_fold"/>
</dbReference>
<evidence type="ECO:0000256" key="2">
    <source>
        <dbReference type="ARBA" id="ARBA00022475"/>
    </source>
</evidence>
<organism evidence="18 19">
    <name type="scientific">Denticeps clupeoides</name>
    <name type="common">denticle herring</name>
    <dbReference type="NCBI Taxonomy" id="299321"/>
    <lineage>
        <taxon>Eukaryota</taxon>
        <taxon>Metazoa</taxon>
        <taxon>Chordata</taxon>
        <taxon>Craniata</taxon>
        <taxon>Vertebrata</taxon>
        <taxon>Euteleostomi</taxon>
        <taxon>Actinopterygii</taxon>
        <taxon>Neopterygii</taxon>
        <taxon>Teleostei</taxon>
        <taxon>Clupei</taxon>
        <taxon>Clupeiformes</taxon>
        <taxon>Denticipitoidei</taxon>
        <taxon>Denticipitidae</taxon>
        <taxon>Denticeps</taxon>
    </lineage>
</organism>
<evidence type="ECO:0000256" key="5">
    <source>
        <dbReference type="ARBA" id="ARBA00022729"/>
    </source>
</evidence>
<feature type="compositionally biased region" description="Basic and acidic residues" evidence="14">
    <location>
        <begin position="464"/>
        <end position="476"/>
    </location>
</feature>
<dbReference type="InterPro" id="IPR000372">
    <property type="entry name" value="LRRNT"/>
</dbReference>
<dbReference type="PANTHER" id="PTHR24369:SF8">
    <property type="entry name" value="LEUCINE-RICH REPEAT-CONTAINING PROTEIN 4C"/>
    <property type="match status" value="1"/>
</dbReference>
<dbReference type="SMART" id="SM00013">
    <property type="entry name" value="LRRNT"/>
    <property type="match status" value="1"/>
</dbReference>
<evidence type="ECO:0000256" key="13">
    <source>
        <dbReference type="ARBA" id="ARBA00034109"/>
    </source>
</evidence>
<protein>
    <recommendedName>
        <fullName evidence="17">Ig-like domain-containing protein</fullName>
    </recommendedName>
</protein>
<dbReference type="InterPro" id="IPR003591">
    <property type="entry name" value="Leu-rich_rpt_typical-subtyp"/>
</dbReference>
<feature type="chain" id="PRO_5044323494" description="Ig-like domain-containing protein" evidence="16">
    <location>
        <begin position="46"/>
        <end position="648"/>
    </location>
</feature>
<dbReference type="GO" id="GO:0050804">
    <property type="term" value="P:modulation of chemical synaptic transmission"/>
    <property type="evidence" value="ECO:0007669"/>
    <property type="project" value="TreeGrafter"/>
</dbReference>
<evidence type="ECO:0000256" key="15">
    <source>
        <dbReference type="SAM" id="Phobius"/>
    </source>
</evidence>